<dbReference type="Proteomes" id="UP000499080">
    <property type="component" value="Unassembled WGS sequence"/>
</dbReference>
<organism evidence="1 2">
    <name type="scientific">Araneus ventricosus</name>
    <name type="common">Orbweaver spider</name>
    <name type="synonym">Epeira ventricosa</name>
    <dbReference type="NCBI Taxonomy" id="182803"/>
    <lineage>
        <taxon>Eukaryota</taxon>
        <taxon>Metazoa</taxon>
        <taxon>Ecdysozoa</taxon>
        <taxon>Arthropoda</taxon>
        <taxon>Chelicerata</taxon>
        <taxon>Arachnida</taxon>
        <taxon>Araneae</taxon>
        <taxon>Araneomorphae</taxon>
        <taxon>Entelegynae</taxon>
        <taxon>Araneoidea</taxon>
        <taxon>Araneidae</taxon>
        <taxon>Araneus</taxon>
    </lineage>
</organism>
<reference evidence="1 2" key="1">
    <citation type="journal article" date="2019" name="Sci. Rep.">
        <title>Orb-weaving spider Araneus ventricosus genome elucidates the spidroin gene catalogue.</title>
        <authorList>
            <person name="Kono N."/>
            <person name="Nakamura H."/>
            <person name="Ohtoshi R."/>
            <person name="Moran D.A.P."/>
            <person name="Shinohara A."/>
            <person name="Yoshida Y."/>
            <person name="Fujiwara M."/>
            <person name="Mori M."/>
            <person name="Tomita M."/>
            <person name="Arakawa K."/>
        </authorList>
    </citation>
    <scope>NUCLEOTIDE SEQUENCE [LARGE SCALE GENOMIC DNA]</scope>
</reference>
<sequence length="94" mass="10545">MHRLEATRGLFWDGSRNYEPRSDDEDDIGVDTLTPNFRTTPAGERLVITYDLACNRPHTRWISIGIGFQAWSPKAPEAKTLPLGHSGPLSYESS</sequence>
<gene>
    <name evidence="1" type="ORF">AVEN_88908_1</name>
</gene>
<evidence type="ECO:0000313" key="1">
    <source>
        <dbReference type="EMBL" id="GBO26345.1"/>
    </source>
</evidence>
<name>A0A4Y2VM22_ARAVE</name>
<keyword evidence="2" id="KW-1185">Reference proteome</keyword>
<accession>A0A4Y2VM22</accession>
<comment type="caution">
    <text evidence="1">The sequence shown here is derived from an EMBL/GenBank/DDBJ whole genome shotgun (WGS) entry which is preliminary data.</text>
</comment>
<protein>
    <submittedName>
        <fullName evidence="1">Uncharacterized protein</fullName>
    </submittedName>
</protein>
<evidence type="ECO:0000313" key="2">
    <source>
        <dbReference type="Proteomes" id="UP000499080"/>
    </source>
</evidence>
<dbReference type="AlphaFoldDB" id="A0A4Y2VM22"/>
<proteinExistence type="predicted"/>
<dbReference type="EMBL" id="BGPR01049371">
    <property type="protein sequence ID" value="GBO26345.1"/>
    <property type="molecule type" value="Genomic_DNA"/>
</dbReference>